<organism evidence="4 5">
    <name type="scientific">Rhizophagus irregularis</name>
    <dbReference type="NCBI Taxonomy" id="588596"/>
    <lineage>
        <taxon>Eukaryota</taxon>
        <taxon>Fungi</taxon>
        <taxon>Fungi incertae sedis</taxon>
        <taxon>Mucoromycota</taxon>
        <taxon>Glomeromycotina</taxon>
        <taxon>Glomeromycetes</taxon>
        <taxon>Glomerales</taxon>
        <taxon>Glomeraceae</taxon>
        <taxon>Rhizophagus</taxon>
    </lineage>
</organism>
<accession>A0A2N0RU37</accession>
<evidence type="ECO:0000313" key="3">
    <source>
        <dbReference type="EMBL" id="PKC16184.1"/>
    </source>
</evidence>
<keyword evidence="1" id="KW-0479">Metal-binding</keyword>
<protein>
    <recommendedName>
        <fullName evidence="2">SWIM-type domain-containing protein</fullName>
    </recommendedName>
</protein>
<reference evidence="4 5" key="4">
    <citation type="submission" date="2017-10" db="EMBL/GenBank/DDBJ databases">
        <title>Genome analyses suggest a sexual origin of heterokaryosis in a supposedly ancient asexual fungus.</title>
        <authorList>
            <person name="Corradi N."/>
            <person name="Sedzielewska K."/>
            <person name="Noel J."/>
            <person name="Charron P."/>
            <person name="Farinelli L."/>
            <person name="Marton T."/>
            <person name="Kruger M."/>
            <person name="Pelin A."/>
            <person name="Brachmann A."/>
            <person name="Corradi N."/>
        </authorList>
    </citation>
    <scope>NUCLEOTIDE SEQUENCE [LARGE SCALE GENOMIC DNA]</scope>
    <source>
        <strain evidence="4 5">A1</strain>
    </source>
</reference>
<dbReference type="AlphaFoldDB" id="A0A2N0RU37"/>
<reference evidence="3 6" key="1">
    <citation type="submission" date="2016-04" db="EMBL/GenBank/DDBJ databases">
        <title>Genome analyses suggest a sexual origin of heterokaryosis in a supposedly ancient asexual fungus.</title>
        <authorList>
            <person name="Ropars J."/>
            <person name="Sedzielewska K."/>
            <person name="Noel J."/>
            <person name="Charron P."/>
            <person name="Farinelli L."/>
            <person name="Marton T."/>
            <person name="Kruger M."/>
            <person name="Pelin A."/>
            <person name="Brachmann A."/>
            <person name="Corradi N."/>
        </authorList>
    </citation>
    <scope>NUCLEOTIDE SEQUENCE [LARGE SCALE GENOMIC DNA]</scope>
    <source>
        <strain evidence="3 6">A5</strain>
    </source>
</reference>
<dbReference type="InterPro" id="IPR007527">
    <property type="entry name" value="Znf_SWIM"/>
</dbReference>
<evidence type="ECO:0000313" key="4">
    <source>
        <dbReference type="EMBL" id="PKC66809.1"/>
    </source>
</evidence>
<feature type="domain" description="SWIM-type" evidence="2">
    <location>
        <begin position="7"/>
        <end position="40"/>
    </location>
</feature>
<dbReference type="Proteomes" id="UP000232722">
    <property type="component" value="Unassembled WGS sequence"/>
</dbReference>
<dbReference type="VEuPathDB" id="FungiDB:RhiirA1_511205"/>
<dbReference type="VEuPathDB" id="FungiDB:FUN_006603"/>
<dbReference type="GO" id="GO:0008270">
    <property type="term" value="F:zinc ion binding"/>
    <property type="evidence" value="ECO:0007669"/>
    <property type="project" value="UniProtKB-KW"/>
</dbReference>
<evidence type="ECO:0000313" key="6">
    <source>
        <dbReference type="Proteomes" id="UP000232722"/>
    </source>
</evidence>
<name>A0A2N0RU37_9GLOM</name>
<dbReference type="Proteomes" id="UP000232688">
    <property type="component" value="Unassembled WGS sequence"/>
</dbReference>
<gene>
    <name evidence="4" type="ORF">RhiirA1_511205</name>
    <name evidence="3" type="ORF">RhiirA5_370054</name>
</gene>
<proteinExistence type="predicted"/>
<reference evidence="3 6" key="2">
    <citation type="submission" date="2017-09" db="EMBL/GenBank/DDBJ databases">
        <title>Extensive intraspecific genome diversity in a model arbuscular mycorrhizal fungus.</title>
        <authorList>
            <person name="Chen E.C."/>
            <person name="Morin E."/>
            <person name="Beaudet D."/>
            <person name="Noel J."/>
            <person name="Ndikumana S."/>
            <person name="Charron P."/>
            <person name="St-Onge C."/>
            <person name="Giorgi J."/>
            <person name="Grigoriev I.V."/>
            <person name="Roux C."/>
            <person name="Martin F.M."/>
            <person name="Corradi N."/>
        </authorList>
    </citation>
    <scope>NUCLEOTIDE SEQUENCE [LARGE SCALE GENOMIC DNA]</scope>
    <source>
        <strain evidence="3 6">A5</strain>
    </source>
</reference>
<dbReference type="EMBL" id="LLXJ01000057">
    <property type="protein sequence ID" value="PKC16184.1"/>
    <property type="molecule type" value="Genomic_DNA"/>
</dbReference>
<reference evidence="4 5" key="3">
    <citation type="submission" date="2017-10" db="EMBL/GenBank/DDBJ databases">
        <title>Extensive intraspecific genome diversity in a model arbuscular mycorrhizal fungus.</title>
        <authorList>
            <person name="Chen E.C.H."/>
            <person name="Morin E."/>
            <person name="Baudet D."/>
            <person name="Noel J."/>
            <person name="Ndikumana S."/>
            <person name="Charron P."/>
            <person name="St-Onge C."/>
            <person name="Giorgi J."/>
            <person name="Grigoriev I.V."/>
            <person name="Roux C."/>
            <person name="Martin F.M."/>
            <person name="Corradi N."/>
        </authorList>
    </citation>
    <scope>NUCLEOTIDE SEQUENCE [LARGE SCALE GENOMIC DNA]</scope>
    <source>
        <strain evidence="4 5">A1</strain>
    </source>
</reference>
<evidence type="ECO:0000313" key="5">
    <source>
        <dbReference type="Proteomes" id="UP000232688"/>
    </source>
</evidence>
<comment type="caution">
    <text evidence="4">The sequence shown here is derived from an EMBL/GenBank/DDBJ whole genome shotgun (WGS) entry which is preliminary data.</text>
</comment>
<sequence length="161" mass="19283">MSNLNKYGTNIENWVCGCPYYLTNRFMICKHLIYLKGPVNPSFFDTIKRNNQYPFLIFDKTPICESHNQIINNENNNSNICSDHETNDTNMDMFDNLIDITQQVLDLLKEQKKSRNINWVQGVEQNFNQIKTMVNEVNQYKRRKTMPRTWKDHNHNTRFLK</sequence>
<dbReference type="PROSITE" id="PS50966">
    <property type="entry name" value="ZF_SWIM"/>
    <property type="match status" value="1"/>
</dbReference>
<evidence type="ECO:0000259" key="2">
    <source>
        <dbReference type="PROSITE" id="PS50966"/>
    </source>
</evidence>
<evidence type="ECO:0000256" key="1">
    <source>
        <dbReference type="PROSITE-ProRule" id="PRU00325"/>
    </source>
</evidence>
<keyword evidence="1" id="KW-0862">Zinc</keyword>
<keyword evidence="1" id="KW-0863">Zinc-finger</keyword>
<dbReference type="EMBL" id="LLXH01000436">
    <property type="protein sequence ID" value="PKC66809.1"/>
    <property type="molecule type" value="Genomic_DNA"/>
</dbReference>